<name>A0A0F9QIF9_9ZZZZ</name>
<dbReference type="EMBL" id="LAZR01001483">
    <property type="protein sequence ID" value="KKN43865.1"/>
    <property type="molecule type" value="Genomic_DNA"/>
</dbReference>
<sequence>MKSWLLRLGHAATDNPLYRNCIRRRQALVGRQFDNRRYGFEHQAQQRFWGWWLDRFDMVAWHSSPLHSYLGLRREDVDVLMAQARYLGAVRQVEDCPAYEERVGEHDETT</sequence>
<evidence type="ECO:0000313" key="1">
    <source>
        <dbReference type="EMBL" id="KKN43865.1"/>
    </source>
</evidence>
<reference evidence="1" key="1">
    <citation type="journal article" date="2015" name="Nature">
        <title>Complex archaea that bridge the gap between prokaryotes and eukaryotes.</title>
        <authorList>
            <person name="Spang A."/>
            <person name="Saw J.H."/>
            <person name="Jorgensen S.L."/>
            <person name="Zaremba-Niedzwiedzka K."/>
            <person name="Martijn J."/>
            <person name="Lind A.E."/>
            <person name="van Eijk R."/>
            <person name="Schleper C."/>
            <person name="Guy L."/>
            <person name="Ettema T.J."/>
        </authorList>
    </citation>
    <scope>NUCLEOTIDE SEQUENCE</scope>
</reference>
<gene>
    <name evidence="1" type="ORF">LCGC14_0698790</name>
</gene>
<protein>
    <submittedName>
        <fullName evidence="1">Uncharacterized protein</fullName>
    </submittedName>
</protein>
<dbReference type="AlphaFoldDB" id="A0A0F9QIF9"/>
<proteinExistence type="predicted"/>
<comment type="caution">
    <text evidence="1">The sequence shown here is derived from an EMBL/GenBank/DDBJ whole genome shotgun (WGS) entry which is preliminary data.</text>
</comment>
<organism evidence="1">
    <name type="scientific">marine sediment metagenome</name>
    <dbReference type="NCBI Taxonomy" id="412755"/>
    <lineage>
        <taxon>unclassified sequences</taxon>
        <taxon>metagenomes</taxon>
        <taxon>ecological metagenomes</taxon>
    </lineage>
</organism>
<accession>A0A0F9QIF9</accession>